<evidence type="ECO:0000313" key="1">
    <source>
        <dbReference type="EMBL" id="UVC17883.1"/>
    </source>
</evidence>
<name>A0ABY5R3L4_9HYPH</name>
<dbReference type="SUPFAM" id="SSF55298">
    <property type="entry name" value="YjgF-like"/>
    <property type="match status" value="1"/>
</dbReference>
<dbReference type="CDD" id="cd00448">
    <property type="entry name" value="YjgF_YER057c_UK114_family"/>
    <property type="match status" value="1"/>
</dbReference>
<gene>
    <name evidence="1" type="ORF">IHQ72_12760</name>
</gene>
<keyword evidence="2" id="KW-1185">Reference proteome</keyword>
<dbReference type="Pfam" id="PF01042">
    <property type="entry name" value="Ribonuc_L-PSP"/>
    <property type="match status" value="1"/>
</dbReference>
<organism evidence="1 2">
    <name type="scientific">Mesorhizobium onobrychidis</name>
    <dbReference type="NCBI Taxonomy" id="2775404"/>
    <lineage>
        <taxon>Bacteria</taxon>
        <taxon>Pseudomonadati</taxon>
        <taxon>Pseudomonadota</taxon>
        <taxon>Alphaproteobacteria</taxon>
        <taxon>Hyphomicrobiales</taxon>
        <taxon>Phyllobacteriaceae</taxon>
        <taxon>Mesorhizobium</taxon>
    </lineage>
</organism>
<proteinExistence type="predicted"/>
<protein>
    <submittedName>
        <fullName evidence="1">RidA family protein</fullName>
    </submittedName>
</protein>
<dbReference type="Proteomes" id="UP001058098">
    <property type="component" value="Chromosome"/>
</dbReference>
<dbReference type="Gene3D" id="3.30.1330.40">
    <property type="entry name" value="RutC-like"/>
    <property type="match status" value="1"/>
</dbReference>
<dbReference type="EMBL" id="CP062229">
    <property type="protein sequence ID" value="UVC17883.1"/>
    <property type="molecule type" value="Genomic_DNA"/>
</dbReference>
<dbReference type="InterPro" id="IPR006175">
    <property type="entry name" value="YjgF/YER057c/UK114"/>
</dbReference>
<dbReference type="InterPro" id="IPR035959">
    <property type="entry name" value="RutC-like_sf"/>
</dbReference>
<evidence type="ECO:0000313" key="2">
    <source>
        <dbReference type="Proteomes" id="UP001058098"/>
    </source>
</evidence>
<sequence>MWDSTTNGHSQISVARATQLAYLCGQIASPLDGSAVPETVGGQAELIANSLKAALQELGASTADIVMLRIYVVDGTTERFLEAYAPIQAMLAGALPSLTVLGVQSLFTPMLQLEVEMVVRVPCDDRY</sequence>
<accession>A0ABY5R3L4</accession>
<reference evidence="1" key="1">
    <citation type="submission" date="2020-09" db="EMBL/GenBank/DDBJ databases">
        <title>Rhizobia associated with sainfoin plants.</title>
        <authorList>
            <person name="Asharfi S."/>
            <person name="Kuzmanovic N."/>
            <person name="Bunk B."/>
            <person name="Sproeer C."/>
            <person name="Becker M."/>
            <person name="Thuenen T."/>
        </authorList>
    </citation>
    <scope>NUCLEOTIDE SEQUENCE</scope>
    <source>
        <strain evidence="1">OM4</strain>
    </source>
</reference>